<proteinExistence type="inferred from homology"/>
<protein>
    <recommendedName>
        <fullName evidence="4">Bifunctional inhibitor/plant lipid transfer protein/seed storage helical domain-containing protein</fullName>
    </recommendedName>
</protein>
<evidence type="ECO:0000259" key="4">
    <source>
        <dbReference type="SMART" id="SM00499"/>
    </source>
</evidence>
<reference evidence="5 6" key="1">
    <citation type="journal article" date="2023" name="Hortic Res">
        <title>Pangenome of water caltrop reveals structural variations and asymmetric subgenome divergence after allopolyploidization.</title>
        <authorList>
            <person name="Zhang X."/>
            <person name="Chen Y."/>
            <person name="Wang L."/>
            <person name="Yuan Y."/>
            <person name="Fang M."/>
            <person name="Shi L."/>
            <person name="Lu R."/>
            <person name="Comes H.P."/>
            <person name="Ma Y."/>
            <person name="Chen Y."/>
            <person name="Huang G."/>
            <person name="Zhou Y."/>
            <person name="Zheng Z."/>
            <person name="Qiu Y."/>
        </authorList>
    </citation>
    <scope>NUCLEOTIDE SEQUENCE [LARGE SCALE GENOMIC DNA]</scope>
    <source>
        <tissue evidence="5">Roots</tissue>
    </source>
</reference>
<dbReference type="InterPro" id="IPR016140">
    <property type="entry name" value="Bifunc_inhib/LTP/seed_store"/>
</dbReference>
<dbReference type="CDD" id="cd01958">
    <property type="entry name" value="HPS_like"/>
    <property type="match status" value="1"/>
</dbReference>
<evidence type="ECO:0000313" key="5">
    <source>
        <dbReference type="EMBL" id="KAK4755550.1"/>
    </source>
</evidence>
<comment type="caution">
    <text evidence="5">The sequence shown here is derived from an EMBL/GenBank/DDBJ whole genome shotgun (WGS) entry which is preliminary data.</text>
</comment>
<dbReference type="SUPFAM" id="SSF47699">
    <property type="entry name" value="Bifunctional inhibitor/lipid-transfer protein/seed storage 2S albumin"/>
    <property type="match status" value="1"/>
</dbReference>
<dbReference type="PANTHER" id="PTHR31731">
    <property type="match status" value="1"/>
</dbReference>
<dbReference type="InterPro" id="IPR036312">
    <property type="entry name" value="Bifun_inhib/LTP/seed_sf"/>
</dbReference>
<name>A0AAN7JUS8_9MYRT</name>
<comment type="similarity">
    <text evidence="1">Belongs to the plant LTP family. PEARLI1 subfamily.</text>
</comment>
<keyword evidence="6" id="KW-1185">Reference proteome</keyword>
<dbReference type="AlphaFoldDB" id="A0AAN7JUS8"/>
<accession>A0AAN7JUS8</accession>
<dbReference type="InterPro" id="IPR027923">
    <property type="entry name" value="Hydrophob_seed_dom"/>
</dbReference>
<dbReference type="InterPro" id="IPR051636">
    <property type="entry name" value="Plant_LTP/defense-related"/>
</dbReference>
<gene>
    <name evidence="5" type="ORF">SAY87_009307</name>
</gene>
<keyword evidence="3" id="KW-0732">Signal</keyword>
<dbReference type="Gene3D" id="1.10.110.10">
    <property type="entry name" value="Plant lipid-transfer and hydrophobic proteins"/>
    <property type="match status" value="1"/>
</dbReference>
<evidence type="ECO:0000256" key="1">
    <source>
        <dbReference type="ARBA" id="ARBA00008965"/>
    </source>
</evidence>
<feature type="chain" id="PRO_5042825758" description="Bifunctional inhibitor/plant lipid transfer protein/seed storage helical domain-containing protein" evidence="3">
    <location>
        <begin position="29"/>
        <end position="146"/>
    </location>
</feature>
<evidence type="ECO:0000256" key="2">
    <source>
        <dbReference type="SAM" id="MobiDB-lite"/>
    </source>
</evidence>
<feature type="compositionally biased region" description="Pro residues" evidence="2">
    <location>
        <begin position="43"/>
        <end position="57"/>
    </location>
</feature>
<dbReference type="SMART" id="SM00499">
    <property type="entry name" value="AAI"/>
    <property type="match status" value="1"/>
</dbReference>
<feature type="region of interest" description="Disordered" evidence="2">
    <location>
        <begin position="40"/>
        <end position="63"/>
    </location>
</feature>
<feature type="signal peptide" evidence="3">
    <location>
        <begin position="1"/>
        <end position="28"/>
    </location>
</feature>
<dbReference type="EMBL" id="JAXIOK010000014">
    <property type="protein sequence ID" value="KAK4755550.1"/>
    <property type="molecule type" value="Genomic_DNA"/>
</dbReference>
<feature type="domain" description="Bifunctional inhibitor/plant lipid transfer protein/seed storage helical" evidence="4">
    <location>
        <begin position="63"/>
        <end position="145"/>
    </location>
</feature>
<dbReference type="Pfam" id="PF14547">
    <property type="entry name" value="Hydrophob_seed"/>
    <property type="match status" value="1"/>
</dbReference>
<dbReference type="Proteomes" id="UP001345219">
    <property type="component" value="Chromosome 8"/>
</dbReference>
<sequence length="146" mass="15168">MASSCIRTPSILHLLVLLNVLFFTCVSSCVPCTPKTPLLAPSPKKPAPSPPSLPPAPKKPEKCPKDTLKFGVCGSWLGLIKEYIGAKPSDECCSLIAGVADLEAAVCLCTAIKANILGLVKVKVPVAISLLVNACGKKVPEGFVCA</sequence>
<evidence type="ECO:0000256" key="3">
    <source>
        <dbReference type="SAM" id="SignalP"/>
    </source>
</evidence>
<organism evidence="5 6">
    <name type="scientific">Trapa incisa</name>
    <dbReference type="NCBI Taxonomy" id="236973"/>
    <lineage>
        <taxon>Eukaryota</taxon>
        <taxon>Viridiplantae</taxon>
        <taxon>Streptophyta</taxon>
        <taxon>Embryophyta</taxon>
        <taxon>Tracheophyta</taxon>
        <taxon>Spermatophyta</taxon>
        <taxon>Magnoliopsida</taxon>
        <taxon>eudicotyledons</taxon>
        <taxon>Gunneridae</taxon>
        <taxon>Pentapetalae</taxon>
        <taxon>rosids</taxon>
        <taxon>malvids</taxon>
        <taxon>Myrtales</taxon>
        <taxon>Lythraceae</taxon>
        <taxon>Trapa</taxon>
    </lineage>
</organism>
<evidence type="ECO:0000313" key="6">
    <source>
        <dbReference type="Proteomes" id="UP001345219"/>
    </source>
</evidence>